<evidence type="ECO:0000313" key="6">
    <source>
        <dbReference type="Proteomes" id="UP001280629"/>
    </source>
</evidence>
<sequence>MSKKRNGLAVNADLSSMFNAENDVNMPAVNRKAALSIEKALEIVVRQMRASGLRERTVSDYETYVMDFVIKTDVEYLLAIDADTIYDWLSSMNVKPTTKRVRLKCFCAFLGKCFNNGWLTDMFWKNIRIRVDEEVKEGATEEDVFNILRLLDLSRFIELRDAAAILTIHQTGIRLATLSALEERHVDLENCLLRIEGALLKNRKVILLPFDGRLQKLFEVLFEQNRIIREEKGVQNEYVFITQSGESVFNENSPKSNAIAKRLNFYKRTYGIKNINPHGLRRGFAKDIYRRSKGDLALVSKALGHSDFAVTARYLHLEPEEVADKLREFR</sequence>
<dbReference type="Proteomes" id="UP001280629">
    <property type="component" value="Unassembled WGS sequence"/>
</dbReference>
<dbReference type="PANTHER" id="PTHR30349:SF41">
    <property type="entry name" value="INTEGRASE_RECOMBINASE PROTEIN MJ0367-RELATED"/>
    <property type="match status" value="1"/>
</dbReference>
<keyword evidence="3" id="KW-0233">DNA recombination</keyword>
<protein>
    <submittedName>
        <fullName evidence="5">Site-specific integrase</fullName>
    </submittedName>
</protein>
<reference evidence="5 6" key="1">
    <citation type="submission" date="2023-06" db="EMBL/GenBank/DDBJ databases">
        <title>Sporosarcina sp. nov., isolated from Korean traditional fermented seafood 'Jeotgal'.</title>
        <authorList>
            <person name="Yang A.-I."/>
            <person name="Shin N.-R."/>
        </authorList>
    </citation>
    <scope>NUCLEOTIDE SEQUENCE [LARGE SCALE GENOMIC DNA]</scope>
    <source>
        <strain evidence="5 6">KCTC3840</strain>
    </source>
</reference>
<accession>A0ABU4G298</accession>
<evidence type="ECO:0000256" key="3">
    <source>
        <dbReference type="ARBA" id="ARBA00023172"/>
    </source>
</evidence>
<dbReference type="InterPro" id="IPR013762">
    <property type="entry name" value="Integrase-like_cat_sf"/>
</dbReference>
<gene>
    <name evidence="5" type="ORF">QT716_10360</name>
</gene>
<feature type="domain" description="Tyr recombinase" evidence="4">
    <location>
        <begin position="134"/>
        <end position="327"/>
    </location>
</feature>
<dbReference type="Gene3D" id="1.10.443.10">
    <property type="entry name" value="Intergrase catalytic core"/>
    <property type="match status" value="1"/>
</dbReference>
<comment type="similarity">
    <text evidence="1">Belongs to the 'phage' integrase family.</text>
</comment>
<comment type="caution">
    <text evidence="5">The sequence shown here is derived from an EMBL/GenBank/DDBJ whole genome shotgun (WGS) entry which is preliminary data.</text>
</comment>
<evidence type="ECO:0000259" key="4">
    <source>
        <dbReference type="PROSITE" id="PS51898"/>
    </source>
</evidence>
<dbReference type="SUPFAM" id="SSF56349">
    <property type="entry name" value="DNA breaking-rejoining enzymes"/>
    <property type="match status" value="1"/>
</dbReference>
<dbReference type="Pfam" id="PF00589">
    <property type="entry name" value="Phage_integrase"/>
    <property type="match status" value="1"/>
</dbReference>
<dbReference type="PROSITE" id="PS51898">
    <property type="entry name" value="TYR_RECOMBINASE"/>
    <property type="match status" value="1"/>
</dbReference>
<dbReference type="InterPro" id="IPR002104">
    <property type="entry name" value="Integrase_catalytic"/>
</dbReference>
<dbReference type="PANTHER" id="PTHR30349">
    <property type="entry name" value="PHAGE INTEGRASE-RELATED"/>
    <property type="match status" value="1"/>
</dbReference>
<evidence type="ECO:0000256" key="2">
    <source>
        <dbReference type="ARBA" id="ARBA00023125"/>
    </source>
</evidence>
<organism evidence="5 6">
    <name type="scientific">Sporosarcina aquimarina</name>
    <dbReference type="NCBI Taxonomy" id="114975"/>
    <lineage>
        <taxon>Bacteria</taxon>
        <taxon>Bacillati</taxon>
        <taxon>Bacillota</taxon>
        <taxon>Bacilli</taxon>
        <taxon>Bacillales</taxon>
        <taxon>Caryophanaceae</taxon>
        <taxon>Sporosarcina</taxon>
    </lineage>
</organism>
<dbReference type="InterPro" id="IPR011010">
    <property type="entry name" value="DNA_brk_join_enz"/>
</dbReference>
<dbReference type="RefSeq" id="WP_317935984.1">
    <property type="nucleotide sequence ID" value="NZ_JAUBDH010000005.1"/>
</dbReference>
<evidence type="ECO:0000256" key="1">
    <source>
        <dbReference type="ARBA" id="ARBA00008857"/>
    </source>
</evidence>
<proteinExistence type="inferred from homology"/>
<dbReference type="CDD" id="cd00397">
    <property type="entry name" value="DNA_BRE_C"/>
    <property type="match status" value="1"/>
</dbReference>
<keyword evidence="6" id="KW-1185">Reference proteome</keyword>
<dbReference type="EMBL" id="JAUBDH010000005">
    <property type="protein sequence ID" value="MDW0110438.1"/>
    <property type="molecule type" value="Genomic_DNA"/>
</dbReference>
<dbReference type="InterPro" id="IPR050090">
    <property type="entry name" value="Tyrosine_recombinase_XerCD"/>
</dbReference>
<name>A0ABU4G298_9BACL</name>
<evidence type="ECO:0000313" key="5">
    <source>
        <dbReference type="EMBL" id="MDW0110438.1"/>
    </source>
</evidence>
<keyword evidence="2" id="KW-0238">DNA-binding</keyword>